<dbReference type="Proteomes" id="UP000009168">
    <property type="component" value="Unassembled WGS sequence"/>
</dbReference>
<dbReference type="InParanoid" id="Q22ZC2"/>
<sequence>MITSIQQISNTQALVQVENQILIKDPYIKRYLQNQNRSKYEEKYNGYLIDIAESSFMKDKINFQISAKQKKKKLSDIPRFVTEAFTDFGNKLKIRDLKGNIVSEINYGNEQLANDLGLSQEHISDAIQMAFQMRGRVILADDPGLNSCKTAVNIAYAYDYKIPFLIIASSTQRQKWKSILKQQFSLKDKDIQILYNNQTQFDFKKDAIIATYDQVSTRKEELQDIKVALVDEAHYLRNIKFVNERNLMEYLCKRKRVVLLSSCCIIQSVEDLFPLLRVIRPDCFHNTKAFKDRYVNNENNWIELHCMLNQIGFIRRTRQMFADNHNFTNFGIVPIECDKSVTSIINSLVHNAHRIGGNFSKGIYSQCYTLSLDAKIKGCLQFIDRQLEQKPDDKIVIFGYHQKSFEMIGTHLQAKNITFIVVDKKTNFAQKEELLHQIDPQISVVLMSFTNLQDIELSLFSTAIVLEFSWTPHLIDQAIGCLYSLSQVNEQVDAFLLEGIGTLDKLLKGKYIKWLDLKTKILDGKKVDNLLNIQDVVSIDNQGSNRLRQNQSIDISFNEDNHLSNQPSKAYNQQKSPQQKKKRSRKNIQKFEISKLNTSKQRITTQTLSQDILPPEIKVDINQSKKIFMQKARTVEDLKKNNNNTKYKNEKFFQQQQHDMEIIISEDDIENITDERQITNMGQKNNNYNNKNNYYELNRQQNEQKDEQVFMTDYTQSFNEGFISIYEDIENNQSKNVYRDEEQFDFDYEENEFNQIKRKKNYSNRSMPSNYLKDIECDLNISEIQNNQVNSIDFGYDETPINKFQSQKSESHASLYKQIISKITDYTEPITLQVEDYTNDQKSQCQKPSKIIQEKKQMIQQTPNFIAQKQTDNDLDFLLKELEIEIDFEEKDKSNSQKLDCDSIPFQILDEDSNLEKNSQKDNLNHSNLSNQPIVYKGKQISAEKITQKKIPLKDQPFCRKLFDDEFSSPFGAFSKESALTKCSTNHFVNDNSCKKSSVFDKLILDIDESTKKSNVFNDQLNPKQNVDQGDLEYDDLFSINGQNAIGFFEINKKLNHNTNNNKNLSKEQFKTQQLFKDTQKTNDKNLFNQSDKNIEAPQQMKFTGLKKRKLNNSFKLDPKQLLKKKKIKTN</sequence>
<dbReference type="RefSeq" id="XP_001010644.2">
    <property type="nucleotide sequence ID" value="XM_001010644.2"/>
</dbReference>
<evidence type="ECO:0000256" key="1">
    <source>
        <dbReference type="ARBA" id="ARBA00022801"/>
    </source>
</evidence>
<keyword evidence="1" id="KW-0378">Hydrolase</keyword>
<evidence type="ECO:0000313" key="5">
    <source>
        <dbReference type="Proteomes" id="UP000009168"/>
    </source>
</evidence>
<dbReference type="InterPro" id="IPR038718">
    <property type="entry name" value="SNF2-like_sf"/>
</dbReference>
<dbReference type="PANTHER" id="PTHR45766:SF6">
    <property type="entry name" value="SWI_SNF-RELATED MATRIX-ASSOCIATED ACTIN-DEPENDENT REGULATOR OF CHROMATIN SUBFAMILY A-LIKE PROTEIN 1"/>
    <property type="match status" value="1"/>
</dbReference>
<gene>
    <name evidence="4" type="ORF">TTHERM_00112490</name>
</gene>
<protein>
    <recommendedName>
        <fullName evidence="3">Helicase ATP-binding domain-containing protein</fullName>
    </recommendedName>
</protein>
<dbReference type="KEGG" id="tet:TTHERM_00112490"/>
<organism evidence="4 5">
    <name type="scientific">Tetrahymena thermophila (strain SB210)</name>
    <dbReference type="NCBI Taxonomy" id="312017"/>
    <lineage>
        <taxon>Eukaryota</taxon>
        <taxon>Sar</taxon>
        <taxon>Alveolata</taxon>
        <taxon>Ciliophora</taxon>
        <taxon>Intramacronucleata</taxon>
        <taxon>Oligohymenophorea</taxon>
        <taxon>Hymenostomatida</taxon>
        <taxon>Tetrahymenina</taxon>
        <taxon>Tetrahymenidae</taxon>
        <taxon>Tetrahymena</taxon>
    </lineage>
</organism>
<feature type="region of interest" description="Disordered" evidence="2">
    <location>
        <begin position="558"/>
        <end position="588"/>
    </location>
</feature>
<dbReference type="GO" id="GO:0043596">
    <property type="term" value="C:nuclear replication fork"/>
    <property type="evidence" value="ECO:0007669"/>
    <property type="project" value="TreeGrafter"/>
</dbReference>
<feature type="domain" description="Helicase ATP-binding" evidence="3">
    <location>
        <begin position="128"/>
        <end position="282"/>
    </location>
</feature>
<proteinExistence type="predicted"/>
<dbReference type="InterPro" id="IPR014001">
    <property type="entry name" value="Helicase_ATP-bd"/>
</dbReference>
<dbReference type="GO" id="GO:0031297">
    <property type="term" value="P:replication fork processing"/>
    <property type="evidence" value="ECO:0007669"/>
    <property type="project" value="TreeGrafter"/>
</dbReference>
<dbReference type="GeneID" id="7824221"/>
<accession>Q22ZC2</accession>
<dbReference type="GO" id="GO:0006281">
    <property type="term" value="P:DNA repair"/>
    <property type="evidence" value="ECO:0007669"/>
    <property type="project" value="TreeGrafter"/>
</dbReference>
<reference evidence="5" key="1">
    <citation type="journal article" date="2006" name="PLoS Biol.">
        <title>Macronuclear genome sequence of the ciliate Tetrahymena thermophila, a model eukaryote.</title>
        <authorList>
            <person name="Eisen J.A."/>
            <person name="Coyne R.S."/>
            <person name="Wu M."/>
            <person name="Wu D."/>
            <person name="Thiagarajan M."/>
            <person name="Wortman J.R."/>
            <person name="Badger J.H."/>
            <person name="Ren Q."/>
            <person name="Amedeo P."/>
            <person name="Jones K.M."/>
            <person name="Tallon L.J."/>
            <person name="Delcher A.L."/>
            <person name="Salzberg S.L."/>
            <person name="Silva J.C."/>
            <person name="Haas B.J."/>
            <person name="Majoros W.H."/>
            <person name="Farzad M."/>
            <person name="Carlton J.M."/>
            <person name="Smith R.K. Jr."/>
            <person name="Garg J."/>
            <person name="Pearlman R.E."/>
            <person name="Karrer K.M."/>
            <person name="Sun L."/>
            <person name="Manning G."/>
            <person name="Elde N.C."/>
            <person name="Turkewitz A.P."/>
            <person name="Asai D.J."/>
            <person name="Wilkes D.E."/>
            <person name="Wang Y."/>
            <person name="Cai H."/>
            <person name="Collins K."/>
            <person name="Stewart B.A."/>
            <person name="Lee S.R."/>
            <person name="Wilamowska K."/>
            <person name="Weinberg Z."/>
            <person name="Ruzzo W.L."/>
            <person name="Wloga D."/>
            <person name="Gaertig J."/>
            <person name="Frankel J."/>
            <person name="Tsao C.-C."/>
            <person name="Gorovsky M.A."/>
            <person name="Keeling P.J."/>
            <person name="Waller R.F."/>
            <person name="Patron N.J."/>
            <person name="Cherry J.M."/>
            <person name="Stover N.A."/>
            <person name="Krieger C.J."/>
            <person name="del Toro C."/>
            <person name="Ryder H.F."/>
            <person name="Williamson S.C."/>
            <person name="Barbeau R.A."/>
            <person name="Hamilton E.P."/>
            <person name="Orias E."/>
        </authorList>
    </citation>
    <scope>NUCLEOTIDE SEQUENCE [LARGE SCALE GENOMIC DNA]</scope>
    <source>
        <strain evidence="5">SB210</strain>
    </source>
</reference>
<dbReference type="eggNOG" id="KOG1000">
    <property type="taxonomic scope" value="Eukaryota"/>
</dbReference>
<feature type="compositionally biased region" description="Polar residues" evidence="2">
    <location>
        <begin position="563"/>
        <end position="572"/>
    </location>
</feature>
<dbReference type="Gene3D" id="3.40.50.10810">
    <property type="entry name" value="Tandem AAA-ATPase domain"/>
    <property type="match status" value="1"/>
</dbReference>
<evidence type="ECO:0000259" key="3">
    <source>
        <dbReference type="PROSITE" id="PS51192"/>
    </source>
</evidence>
<dbReference type="EMBL" id="GG662798">
    <property type="protein sequence ID" value="EAR90399.2"/>
    <property type="molecule type" value="Genomic_DNA"/>
</dbReference>
<dbReference type="GO" id="GO:0016787">
    <property type="term" value="F:hydrolase activity"/>
    <property type="evidence" value="ECO:0007669"/>
    <property type="project" value="UniProtKB-KW"/>
</dbReference>
<dbReference type="AlphaFoldDB" id="Q22ZC2"/>
<dbReference type="PANTHER" id="PTHR45766">
    <property type="entry name" value="DNA ANNEALING HELICASE AND ENDONUCLEASE ZRANB3 FAMILY MEMBER"/>
    <property type="match status" value="1"/>
</dbReference>
<evidence type="ECO:0000313" key="4">
    <source>
        <dbReference type="EMBL" id="EAR90399.2"/>
    </source>
</evidence>
<dbReference type="InterPro" id="IPR027417">
    <property type="entry name" value="P-loop_NTPase"/>
</dbReference>
<keyword evidence="5" id="KW-1185">Reference proteome</keyword>
<dbReference type="HOGENOM" id="CLU_277146_0_0_1"/>
<name>Q22ZC2_TETTS</name>
<dbReference type="STRING" id="312017.Q22ZC2"/>
<feature type="compositionally biased region" description="Basic residues" evidence="2">
    <location>
        <begin position="578"/>
        <end position="588"/>
    </location>
</feature>
<evidence type="ECO:0000256" key="2">
    <source>
        <dbReference type="SAM" id="MobiDB-lite"/>
    </source>
</evidence>
<dbReference type="SUPFAM" id="SSF52540">
    <property type="entry name" value="P-loop containing nucleoside triphosphate hydrolases"/>
    <property type="match status" value="2"/>
</dbReference>
<dbReference type="PROSITE" id="PS51192">
    <property type="entry name" value="HELICASE_ATP_BIND_1"/>
    <property type="match status" value="1"/>
</dbReference>